<dbReference type="Proteomes" id="UP000054776">
    <property type="component" value="Unassembled WGS sequence"/>
</dbReference>
<reference evidence="1 2" key="1">
    <citation type="submission" date="2015-01" db="EMBL/GenBank/DDBJ databases">
        <title>Evolution of Trichinella species and genotypes.</title>
        <authorList>
            <person name="Korhonen P.K."/>
            <person name="Edoardo P."/>
            <person name="Giuseppe L.R."/>
            <person name="Gasser R.B."/>
        </authorList>
    </citation>
    <scope>NUCLEOTIDE SEQUENCE [LARGE SCALE GENOMIC DNA]</scope>
    <source>
        <strain evidence="1">ISS3</strain>
    </source>
</reference>
<gene>
    <name evidence="1" type="ORF">T01_3237</name>
</gene>
<organism evidence="1 2">
    <name type="scientific">Trichinella spiralis</name>
    <name type="common">Trichina worm</name>
    <dbReference type="NCBI Taxonomy" id="6334"/>
    <lineage>
        <taxon>Eukaryota</taxon>
        <taxon>Metazoa</taxon>
        <taxon>Ecdysozoa</taxon>
        <taxon>Nematoda</taxon>
        <taxon>Enoplea</taxon>
        <taxon>Dorylaimia</taxon>
        <taxon>Trichinellida</taxon>
        <taxon>Trichinellidae</taxon>
        <taxon>Trichinella</taxon>
    </lineage>
</organism>
<dbReference type="EMBL" id="JYDH01001995">
    <property type="protein sequence ID" value="KRY24114.1"/>
    <property type="molecule type" value="Genomic_DNA"/>
</dbReference>
<dbReference type="InParanoid" id="A0A0V1AH15"/>
<evidence type="ECO:0000313" key="1">
    <source>
        <dbReference type="EMBL" id="KRY24114.1"/>
    </source>
</evidence>
<comment type="caution">
    <text evidence="1">The sequence shown here is derived from an EMBL/GenBank/DDBJ whole genome shotgun (WGS) entry which is preliminary data.</text>
</comment>
<evidence type="ECO:0000313" key="2">
    <source>
        <dbReference type="Proteomes" id="UP000054776"/>
    </source>
</evidence>
<protein>
    <submittedName>
        <fullName evidence="1">Uncharacterized protein</fullName>
    </submittedName>
</protein>
<name>A0A0V1AH15_TRISP</name>
<keyword evidence="2" id="KW-1185">Reference proteome</keyword>
<proteinExistence type="predicted"/>
<dbReference type="AlphaFoldDB" id="A0A0V1AH15"/>
<sequence length="33" mass="3696">MIVHPGEQRIVLIMQITIASLLLRDNGNLARLP</sequence>
<accession>A0A0V1AH15</accession>